<gene>
    <name evidence="2" type="ORF">J0654_06780</name>
</gene>
<comment type="caution">
    <text evidence="2">The sequence shown here is derived from an EMBL/GenBank/DDBJ whole genome shotgun (WGS) entry which is preliminary data.</text>
</comment>
<organism evidence="2 3">
    <name type="scientific">Flagellimonas profundi</name>
    <dbReference type="NCBI Taxonomy" id="2915620"/>
    <lineage>
        <taxon>Bacteria</taxon>
        <taxon>Pseudomonadati</taxon>
        <taxon>Bacteroidota</taxon>
        <taxon>Flavobacteriia</taxon>
        <taxon>Flavobacteriales</taxon>
        <taxon>Flavobacteriaceae</taxon>
        <taxon>Flagellimonas</taxon>
    </lineage>
</organism>
<keyword evidence="1" id="KW-0472">Membrane</keyword>
<evidence type="ECO:0000313" key="3">
    <source>
        <dbReference type="Proteomes" id="UP000664807"/>
    </source>
</evidence>
<accession>A0ABS3FDW7</accession>
<dbReference type="Proteomes" id="UP000664807">
    <property type="component" value="Unassembled WGS sequence"/>
</dbReference>
<dbReference type="RefSeq" id="WP_207027034.1">
    <property type="nucleotide sequence ID" value="NZ_JAFLNM010000001.1"/>
</dbReference>
<dbReference type="InterPro" id="IPR045749">
    <property type="entry name" value="DUF6090"/>
</dbReference>
<dbReference type="Pfam" id="PF19578">
    <property type="entry name" value="DUF6090"/>
    <property type="match status" value="1"/>
</dbReference>
<keyword evidence="1" id="KW-1133">Transmembrane helix</keyword>
<keyword evidence="3" id="KW-1185">Reference proteome</keyword>
<feature type="transmembrane region" description="Helical" evidence="1">
    <location>
        <begin position="21"/>
        <end position="40"/>
    </location>
</feature>
<name>A0ABS3FDW7_9FLAO</name>
<dbReference type="EMBL" id="JAFLNM010000001">
    <property type="protein sequence ID" value="MBO0341343.1"/>
    <property type="molecule type" value="Genomic_DNA"/>
</dbReference>
<evidence type="ECO:0000256" key="1">
    <source>
        <dbReference type="SAM" id="Phobius"/>
    </source>
</evidence>
<sequence>MFKFFRTIRQRLLSENKFSKYLIYAIGEIILVVIGILIALRINNWNENQKLLQEEKATLASLKLEFQKNLTQLEVDIQAVEAFISAGNKILEHTGPDYEFGTLQHVDSLISVTPRMAVWDPSLYTLNNIKSSGKLSSLSNEELKILLIEWESFYSNLLDWGSFYVERGNTYFDYLMEHSNNRNLSMIGPIQFSKSKFDLSNEALLRQPEFENILVHRVTHNAFMFGFYQEAKARLTAIIAQCETYEDIP</sequence>
<keyword evidence="1" id="KW-0812">Transmembrane</keyword>
<evidence type="ECO:0000313" key="2">
    <source>
        <dbReference type="EMBL" id="MBO0341343.1"/>
    </source>
</evidence>
<proteinExistence type="predicted"/>
<reference evidence="2 3" key="1">
    <citation type="submission" date="2021-03" db="EMBL/GenBank/DDBJ databases">
        <title>Muricauda lutimaris sp. nov. and Muricauda ruestringensis sp. nov, two marine members of the Flavobacteriaceae isolated from deep sea sediments of Western Pacific.</title>
        <authorList>
            <person name="Zhao S."/>
            <person name="Liu R."/>
        </authorList>
    </citation>
    <scope>NUCLEOTIDE SEQUENCE [LARGE SCALE GENOMIC DNA]</scope>
    <source>
        <strain evidence="2 3">BC31-3-A3</strain>
    </source>
</reference>
<protein>
    <submittedName>
        <fullName evidence="2">Uncharacterized protein</fullName>
    </submittedName>
</protein>